<dbReference type="EMBL" id="CP020748">
    <property type="protein sequence ID" value="ARJ25905.1"/>
    <property type="molecule type" value="Genomic_DNA"/>
</dbReference>
<feature type="chain" id="PRO_5038488380" evidence="1">
    <location>
        <begin position="28"/>
        <end position="912"/>
    </location>
</feature>
<protein>
    <submittedName>
        <fullName evidence="2">Uncharacterized protein</fullName>
    </submittedName>
</protein>
<proteinExistence type="predicted"/>
<feature type="signal peptide" evidence="1">
    <location>
        <begin position="1"/>
        <end position="27"/>
    </location>
</feature>
<gene>
    <name evidence="2" type="ORF">B7492_33250</name>
</gene>
<evidence type="ECO:0000313" key="2">
    <source>
        <dbReference type="EMBL" id="ARJ25905.1"/>
    </source>
</evidence>
<keyword evidence="2" id="KW-0614">Plasmid</keyword>
<organism evidence="2 3">
    <name type="scientific">Bacillus mycoides</name>
    <dbReference type="NCBI Taxonomy" id="1405"/>
    <lineage>
        <taxon>Bacteria</taxon>
        <taxon>Bacillati</taxon>
        <taxon>Bacillota</taxon>
        <taxon>Bacilli</taxon>
        <taxon>Bacillales</taxon>
        <taxon>Bacillaceae</taxon>
        <taxon>Bacillus</taxon>
        <taxon>Bacillus cereus group</taxon>
    </lineage>
</organism>
<dbReference type="Proteomes" id="UP000192932">
    <property type="component" value="Plasmid unnamed5"/>
</dbReference>
<name>A0A1W6AJD9_BACMY</name>
<sequence length="912" mass="103953">MKAKHWLMAIGFSFLFVFSFFSNPTYGAAYSPYPSHNVSPGELGGKEQAWESSKKLVYDVYSGVDGKPRWQISNRDYGRGTQPYLEFTGWSALVGYHEHNASNQETYLWAINQRTGKSYIYQAEMTGLDASKDLEYNRQSNTGEVYNACPQGAYNKRNDECNMYYHNVGFVAHIPLNELFPNGTTEDSWNLRIIKKVENRVIWDDLKVPFQFKDLDFSLGKISLDSGLNAGNLIMANDGVARRNYPRQTGWSGGRYYTNGQTYQRVAQNEANTVVWYGVSSPEDSGETRWAGSAYWIFGGQPAKLSYKIGQKTCPDGSIVNLDQTCSIKVDIKHVDAKSNKILREDHHKIKIGSDYSYTPENKGVFKDSQNNPYIAAPLNQQYKGKAPENNLNFTFTYKSSLSDPTRIVEMEGSTEGMTKGDYLWELRRVDPSKPSQIYASSKFEITGKHYSVRNVLNRISANGVFSEQSDKPMALLLDLKNLQNKNIQYDSSYEYTNHYSVNYMCKDQQGSDCFDWVYKDTTAVWSEPYKKVFDLVKHYGENLRLLVDPSFEKMFNVTGAKDLQNITGNGASGEKGGNLIVGKKKAIDMSKDKTKVVFNKNYYERFKQAATSKAKDDNSLPTQSWIDISPGTMEYEVELPTDSQKSKSFMYQRKNGANSYYYAVDIDKNLRSTYRNQSPYAYTKYALPLQLGNMKDKGLVNDTKRSYTLNWTSDYFFVGKQTGFIQPFPYTKYLRDMEQGKGKLPSADEIKNIVNQEVKNNYEQQTGQKFNDTLLHADSNSKEGLYGSRTNLNRYYLPISSDSDLKAKQPYENKVLLANMGLNDATLIFGQKFNFERYLVGSVVDDAYVVEQHDPTVEIASYPHQVNVKNNQQSKINAITKNHSAAKLFEFRKTDTLSLYDQLKKVINLGI</sequence>
<dbReference type="RefSeq" id="WP_085313595.1">
    <property type="nucleotide sequence ID" value="NZ_CP020748.1"/>
</dbReference>
<dbReference type="AlphaFoldDB" id="A0A1W6AJD9"/>
<keyword evidence="1" id="KW-0732">Signal</keyword>
<evidence type="ECO:0000256" key="1">
    <source>
        <dbReference type="SAM" id="SignalP"/>
    </source>
</evidence>
<accession>A0A1W6AJD9</accession>
<geneLocation type="plasmid" evidence="2 3">
    <name>unnamed5</name>
</geneLocation>
<evidence type="ECO:0000313" key="3">
    <source>
        <dbReference type="Proteomes" id="UP000192932"/>
    </source>
</evidence>
<reference evidence="2 3" key="1">
    <citation type="submission" date="2017-04" db="EMBL/GenBank/DDBJ databases">
        <title>The Characteristic of a Fine Plant Growth-Promoting Rhizobacteria Bacillus mycoides Gnyt1 and its Whole Genome Sequencing Analysis.</title>
        <authorList>
            <person name="Li J.H."/>
            <person name="Yao T."/>
        </authorList>
    </citation>
    <scope>NUCLEOTIDE SEQUENCE [LARGE SCALE GENOMIC DNA]</scope>
    <source>
        <strain evidence="2 3">Gnyt1</strain>
        <plasmid evidence="3">Plasmid unnamed5</plasmid>
    </source>
</reference>